<comment type="caution">
    <text evidence="5">The sequence shown here is derived from an EMBL/GenBank/DDBJ whole genome shotgun (WGS) entry which is preliminary data.</text>
</comment>
<dbReference type="InterPro" id="IPR013784">
    <property type="entry name" value="Carb-bd-like_fold"/>
</dbReference>
<keyword evidence="4" id="KW-0812">Transmembrane</keyword>
<keyword evidence="6" id="KW-1185">Reference proteome</keyword>
<sequence length="409" mass="41374">MTLLEVVIAMAVFAVGVAAALRIFVGATQVTGSNLRRTTAADLVDMVLEKARAQSALEIPSGKSVTTQKVGDIVYTITTNANFLTSSQPGNACKGQSSDRLAYKLVRVAITWPNMGSVKPVTGDVLRAIGAGALDSSLNALAVLVSDYQGQPSAGVALTLNGGTTTQTVTTGDDGCAVFVGLSDGTYWTVANQSGYVGTANAQAAQTTPQSITADSTTGGKLARATLSYDTERAITYAFDSPVTGAVTPTGIPIRIGNSYLSETTVAACPSSSAACLATGPPTQILHLFPAVYSTVKAGSCTGSDVSQVSTDVRTVNPGSATIPMGAVTVKVQNKALLDLSGKTITITPASSTTCPGGDSYTTTSVSGGSKVLLPYGTWSITTSGVSVAQQVTLSSTSRTASVTLGLGV</sequence>
<keyword evidence="4" id="KW-1133">Transmembrane helix</keyword>
<dbReference type="InterPro" id="IPR013783">
    <property type="entry name" value="Ig-like_fold"/>
</dbReference>
<reference evidence="5 6" key="1">
    <citation type="submission" date="2021-05" db="EMBL/GenBank/DDBJ databases">
        <title>Kineosporia and Streptomyces sp. nov. two new marine actinobacteria isolated from Coral.</title>
        <authorList>
            <person name="Buangrab K."/>
            <person name="Sutthacheep M."/>
            <person name="Yeemin T."/>
            <person name="Harunari E."/>
            <person name="Igarashi Y."/>
            <person name="Kanchanasin P."/>
            <person name="Tanasupawat S."/>
            <person name="Phongsopitanun W."/>
        </authorList>
    </citation>
    <scope>NUCLEOTIDE SEQUENCE [LARGE SCALE GENOMIC DNA]</scope>
    <source>
        <strain evidence="5 6">J2-2</strain>
    </source>
</reference>
<evidence type="ECO:0000256" key="1">
    <source>
        <dbReference type="ARBA" id="ARBA00000548"/>
    </source>
</evidence>
<dbReference type="SUPFAM" id="SSF49452">
    <property type="entry name" value="Starch-binding domain-like"/>
    <property type="match status" value="1"/>
</dbReference>
<dbReference type="Gene3D" id="2.60.40.10">
    <property type="entry name" value="Immunoglobulins"/>
    <property type="match status" value="1"/>
</dbReference>
<evidence type="ECO:0000256" key="3">
    <source>
        <dbReference type="ARBA" id="ARBA00030238"/>
    </source>
</evidence>
<name>A0ABS5TCZ3_9ACTN</name>
<feature type="transmembrane region" description="Helical" evidence="4">
    <location>
        <begin position="6"/>
        <end position="27"/>
    </location>
</feature>
<evidence type="ECO:0000313" key="5">
    <source>
        <dbReference type="EMBL" id="MBT0768952.1"/>
    </source>
</evidence>
<comment type="catalytic activity">
    <reaction evidence="1">
        <text>Endohydrolysis of (1-&gt;4)-alpha-D-glucosidic linkages in polysaccharides containing three or more (1-&gt;4)-alpha-linked D-glucose units.</text>
        <dbReference type="EC" id="3.2.1.1"/>
    </reaction>
</comment>
<dbReference type="EC" id="3.2.1.1" evidence="2"/>
<dbReference type="EMBL" id="JAHBAY010000003">
    <property type="protein sequence ID" value="MBT0768952.1"/>
    <property type="molecule type" value="Genomic_DNA"/>
</dbReference>
<evidence type="ECO:0000256" key="2">
    <source>
        <dbReference type="ARBA" id="ARBA00012595"/>
    </source>
</evidence>
<proteinExistence type="predicted"/>
<keyword evidence="4" id="KW-0472">Membrane</keyword>
<accession>A0ABS5TCZ3</accession>
<evidence type="ECO:0000256" key="4">
    <source>
        <dbReference type="SAM" id="Phobius"/>
    </source>
</evidence>
<organism evidence="5 6">
    <name type="scientific">Kineosporia corallincola</name>
    <dbReference type="NCBI Taxonomy" id="2835133"/>
    <lineage>
        <taxon>Bacteria</taxon>
        <taxon>Bacillati</taxon>
        <taxon>Actinomycetota</taxon>
        <taxon>Actinomycetes</taxon>
        <taxon>Kineosporiales</taxon>
        <taxon>Kineosporiaceae</taxon>
        <taxon>Kineosporia</taxon>
    </lineage>
</organism>
<dbReference type="Proteomes" id="UP001197247">
    <property type="component" value="Unassembled WGS sequence"/>
</dbReference>
<protein>
    <recommendedName>
        <fullName evidence="2">alpha-amylase</fullName>
        <ecNumber evidence="2">3.2.1.1</ecNumber>
    </recommendedName>
    <alternativeName>
        <fullName evidence="3">1,4-alpha-D-glucan glucanohydrolase</fullName>
    </alternativeName>
</protein>
<gene>
    <name evidence="5" type="ORF">KIH74_08445</name>
</gene>
<evidence type="ECO:0000313" key="6">
    <source>
        <dbReference type="Proteomes" id="UP001197247"/>
    </source>
</evidence>